<name>A0A976GCK0_9BURK</name>
<dbReference type="EMBL" id="OGUS01000137">
    <property type="protein sequence ID" value="SPC19806.1"/>
    <property type="molecule type" value="Genomic_DNA"/>
</dbReference>
<sequence length="88" mass="9372">MSSSSITCRATEHSWRQGQTRAAQAAHSLSRSPLLHRRKVGMPERAQAYPFLRAAADRTSVRSVPVSAGCDSMCLAAGDTASRSGHAC</sequence>
<organism evidence="2 3">
    <name type="scientific">Cupriavidus oxalaticus</name>
    <dbReference type="NCBI Taxonomy" id="96344"/>
    <lineage>
        <taxon>Bacteria</taxon>
        <taxon>Pseudomonadati</taxon>
        <taxon>Pseudomonadota</taxon>
        <taxon>Betaproteobacteria</taxon>
        <taxon>Burkholderiales</taxon>
        <taxon>Burkholderiaceae</taxon>
        <taxon>Cupriavidus</taxon>
    </lineage>
</organism>
<geneLocation type="plasmid" evidence="3">
    <name>co2235_mp</name>
</geneLocation>
<evidence type="ECO:0000256" key="1">
    <source>
        <dbReference type="SAM" id="MobiDB-lite"/>
    </source>
</evidence>
<evidence type="ECO:0000313" key="3">
    <source>
        <dbReference type="Proteomes" id="UP000256862"/>
    </source>
</evidence>
<gene>
    <name evidence="2" type="ORF">CO2235_MP20217</name>
</gene>
<evidence type="ECO:0000313" key="2">
    <source>
        <dbReference type="EMBL" id="SPC19806.1"/>
    </source>
</evidence>
<proteinExistence type="predicted"/>
<dbReference type="AlphaFoldDB" id="A0A976GCK0"/>
<feature type="compositionally biased region" description="Polar residues" evidence="1">
    <location>
        <begin position="16"/>
        <end position="30"/>
    </location>
</feature>
<reference evidence="2 3" key="1">
    <citation type="submission" date="2018-01" db="EMBL/GenBank/DDBJ databases">
        <authorList>
            <person name="Clerissi C."/>
        </authorList>
    </citation>
    <scope>NUCLEOTIDE SEQUENCE [LARGE SCALE GENOMIC DNA]</scope>
    <source>
        <strain evidence="2">Cupriavidus oxalaticus LMG 2235</strain>
        <plasmid evidence="3">co2235_mp</plasmid>
    </source>
</reference>
<accession>A0A976GCK0</accession>
<protein>
    <submittedName>
        <fullName evidence="2">Uncharacterized protein</fullName>
    </submittedName>
</protein>
<comment type="caution">
    <text evidence="2">The sequence shown here is derived from an EMBL/GenBank/DDBJ whole genome shotgun (WGS) entry which is preliminary data.</text>
</comment>
<dbReference type="Proteomes" id="UP000256862">
    <property type="component" value="Plasmid CO2235_mp"/>
</dbReference>
<feature type="region of interest" description="Disordered" evidence="1">
    <location>
        <begin position="1"/>
        <end position="30"/>
    </location>
</feature>